<dbReference type="SMART" id="SM00256">
    <property type="entry name" value="FBOX"/>
    <property type="match status" value="1"/>
</dbReference>
<evidence type="ECO:0000259" key="1">
    <source>
        <dbReference type="PROSITE" id="PS50181"/>
    </source>
</evidence>
<accession>A0AAW0FI39</accession>
<sequence length="766" mass="88318">MGIQLYSTYSRPECTMDGKTLPTVQYWAYVGAQFCESERYCSKNTLKRSESMLGHHTDATVRTFGPEEYPASDSSTHCIPGSFRVQLPFFIGYSDLPGFYQTRNCESSSMVKLDETTHGRSRVGGLLQMLQMPLDILFEIFGHLTPGDLLNLSCTSKPFRKLLTSRESNFLWKEARGNVPDMPDCPSFLSEQSYANLCFGHHCYICRRRKGRAFWELGARYCSTCEGKFFHYWFHACDDFQSFDKGSLFLIPGGIIDDTERMDIALLRHKPTIENIKKRWAGIVTDDQRKEAIVDYRMWIDERAEFAEACNAWLSRCKNVRKKEIIQLKRNRMEEVCRRLEELGRGEDLEYSNQFYSKESHPLWKVPNIIQSKPWTEPAWKKMEGKILDVMDTARAERLFAIRRGAIEPRAQLLEEVLVPWRLSVGIVSPHTHDLLLIPEVRSLIDVPPDGKGSEVIPVTREDLEKLEPVFYRYHREWKQKQLETIIALVSVGFKLPRTTDLLALAVSQFFMCSVCAHALRFPNGFLHHCIRGTRSLHREHKDTYESVITDLTHCRTTTALYIALADPLRKVIVACGQDPATITADEIDDLDVRLECRACQVDGVLDAYNWREAFHHSQDTHSGHKASFFSSFIEPPVWKQVASTYILPIQELEVILISRIERRRKSSPQWCCAHCPRRLDFDLESSKHYKHTEVISHLATAHAIHNPTETDYFSTTAYEKWWPAVHVSLIWMTPVSQGLQYKLTNEEARIIDPPSDEVQVDASNS</sequence>
<dbReference type="AlphaFoldDB" id="A0AAW0FI39"/>
<gene>
    <name evidence="2" type="ORF">QCA50_020025</name>
</gene>
<keyword evidence="3" id="KW-1185">Reference proteome</keyword>
<name>A0AAW0FI39_9APHY</name>
<comment type="caution">
    <text evidence="2">The sequence shown here is derived from an EMBL/GenBank/DDBJ whole genome shotgun (WGS) entry which is preliminary data.</text>
</comment>
<proteinExistence type="predicted"/>
<dbReference type="InterPro" id="IPR036047">
    <property type="entry name" value="F-box-like_dom_sf"/>
</dbReference>
<dbReference type="InterPro" id="IPR001810">
    <property type="entry name" value="F-box_dom"/>
</dbReference>
<organism evidence="2 3">
    <name type="scientific">Cerrena zonata</name>
    <dbReference type="NCBI Taxonomy" id="2478898"/>
    <lineage>
        <taxon>Eukaryota</taxon>
        <taxon>Fungi</taxon>
        <taxon>Dikarya</taxon>
        <taxon>Basidiomycota</taxon>
        <taxon>Agaricomycotina</taxon>
        <taxon>Agaricomycetes</taxon>
        <taxon>Polyporales</taxon>
        <taxon>Cerrenaceae</taxon>
        <taxon>Cerrena</taxon>
    </lineage>
</organism>
<feature type="domain" description="F-box" evidence="1">
    <location>
        <begin position="126"/>
        <end position="175"/>
    </location>
</feature>
<dbReference type="Pfam" id="PF00646">
    <property type="entry name" value="F-box"/>
    <property type="match status" value="1"/>
</dbReference>
<protein>
    <recommendedName>
        <fullName evidence="1">F-box domain-containing protein</fullName>
    </recommendedName>
</protein>
<evidence type="ECO:0000313" key="2">
    <source>
        <dbReference type="EMBL" id="KAK7676996.1"/>
    </source>
</evidence>
<dbReference type="SUPFAM" id="SSF81383">
    <property type="entry name" value="F-box domain"/>
    <property type="match status" value="1"/>
</dbReference>
<reference evidence="2 3" key="1">
    <citation type="submission" date="2022-09" db="EMBL/GenBank/DDBJ databases">
        <authorList>
            <person name="Palmer J.M."/>
        </authorList>
    </citation>
    <scope>NUCLEOTIDE SEQUENCE [LARGE SCALE GENOMIC DNA]</scope>
    <source>
        <strain evidence="2 3">DSM 7382</strain>
    </source>
</reference>
<dbReference type="PROSITE" id="PS50181">
    <property type="entry name" value="FBOX"/>
    <property type="match status" value="1"/>
</dbReference>
<dbReference type="EMBL" id="JASBNA010000098">
    <property type="protein sequence ID" value="KAK7676996.1"/>
    <property type="molecule type" value="Genomic_DNA"/>
</dbReference>
<dbReference type="Gene3D" id="1.20.1280.50">
    <property type="match status" value="1"/>
</dbReference>
<dbReference type="Proteomes" id="UP001385951">
    <property type="component" value="Unassembled WGS sequence"/>
</dbReference>
<dbReference type="CDD" id="cd09917">
    <property type="entry name" value="F-box_SF"/>
    <property type="match status" value="1"/>
</dbReference>
<evidence type="ECO:0000313" key="3">
    <source>
        <dbReference type="Proteomes" id="UP001385951"/>
    </source>
</evidence>